<dbReference type="InterPro" id="IPR029045">
    <property type="entry name" value="ClpP/crotonase-like_dom_sf"/>
</dbReference>
<dbReference type="CDD" id="cd06558">
    <property type="entry name" value="crotonase-like"/>
    <property type="match status" value="1"/>
</dbReference>
<dbReference type="SUPFAM" id="SSF52096">
    <property type="entry name" value="ClpP/crotonase"/>
    <property type="match status" value="1"/>
</dbReference>
<evidence type="ECO:0000313" key="2">
    <source>
        <dbReference type="EMBL" id="CAI8049342.1"/>
    </source>
</evidence>
<comment type="caution">
    <text evidence="2">The sequence shown here is derived from an EMBL/GenBank/DDBJ whole genome shotgun (WGS) entry which is preliminary data.</text>
</comment>
<dbReference type="AlphaFoldDB" id="A0AA35TLR5"/>
<dbReference type="EMBL" id="CASHTH010003785">
    <property type="protein sequence ID" value="CAI8049342.1"/>
    <property type="molecule type" value="Genomic_DNA"/>
</dbReference>
<gene>
    <name evidence="2" type="ORF">GBAR_LOCUS27176</name>
</gene>
<evidence type="ECO:0000256" key="1">
    <source>
        <dbReference type="ARBA" id="ARBA00005254"/>
    </source>
</evidence>
<sequence>MHLSIEDHIATITLDRPMRATPSTSRRRSFCVTHASAFGKTTIVCGRFPYAGRVRAPACERSRSRHREANHCAHNGDAIDQGLELALACDLRVAASDARLGLTHLATGIIPWDGGTQRLPRVIGQSRATAMILTSRLVDAQEAMDIGLVNHVAEREEAAEYVMSLATTIASHAPIAARYLKRRCLKART</sequence>
<accession>A0AA35TLR5</accession>
<evidence type="ECO:0000313" key="3">
    <source>
        <dbReference type="Proteomes" id="UP001174909"/>
    </source>
</evidence>
<dbReference type="PANTHER" id="PTHR43802:SF1">
    <property type="entry name" value="IP11341P-RELATED"/>
    <property type="match status" value="1"/>
</dbReference>
<comment type="similarity">
    <text evidence="1">Belongs to the enoyl-CoA hydratase/isomerase family.</text>
</comment>
<reference evidence="2" key="1">
    <citation type="submission" date="2023-03" db="EMBL/GenBank/DDBJ databases">
        <authorList>
            <person name="Steffen K."/>
            <person name="Cardenas P."/>
        </authorList>
    </citation>
    <scope>NUCLEOTIDE SEQUENCE</scope>
</reference>
<name>A0AA35TLR5_GEOBA</name>
<keyword evidence="3" id="KW-1185">Reference proteome</keyword>
<dbReference type="Proteomes" id="UP001174909">
    <property type="component" value="Unassembled WGS sequence"/>
</dbReference>
<dbReference type="Gene3D" id="3.90.226.10">
    <property type="entry name" value="2-enoyl-CoA Hydratase, Chain A, domain 1"/>
    <property type="match status" value="1"/>
</dbReference>
<protein>
    <submittedName>
        <fullName evidence="2">Enoyl-CoA hydratase/isomerase YngF</fullName>
    </submittedName>
</protein>
<dbReference type="PANTHER" id="PTHR43802">
    <property type="entry name" value="ENOYL-COA HYDRATASE"/>
    <property type="match status" value="1"/>
</dbReference>
<proteinExistence type="inferred from homology"/>
<dbReference type="Pfam" id="PF00378">
    <property type="entry name" value="ECH_1"/>
    <property type="match status" value="1"/>
</dbReference>
<dbReference type="InterPro" id="IPR001753">
    <property type="entry name" value="Enoyl-CoA_hydra/iso"/>
</dbReference>
<organism evidence="2 3">
    <name type="scientific">Geodia barretti</name>
    <name type="common">Barrett's horny sponge</name>
    <dbReference type="NCBI Taxonomy" id="519541"/>
    <lineage>
        <taxon>Eukaryota</taxon>
        <taxon>Metazoa</taxon>
        <taxon>Porifera</taxon>
        <taxon>Demospongiae</taxon>
        <taxon>Heteroscleromorpha</taxon>
        <taxon>Tetractinellida</taxon>
        <taxon>Astrophorina</taxon>
        <taxon>Geodiidae</taxon>
        <taxon>Geodia</taxon>
    </lineage>
</organism>